<dbReference type="RefSeq" id="WP_184943900.1">
    <property type="nucleotide sequence ID" value="NZ_JACHJV010000002.1"/>
</dbReference>
<feature type="chain" id="PRO_5030551852" description="Secreted protein" evidence="1">
    <location>
        <begin position="28"/>
        <end position="133"/>
    </location>
</feature>
<gene>
    <name evidence="2" type="ORF">FHR34_006609</name>
</gene>
<evidence type="ECO:0000313" key="2">
    <source>
        <dbReference type="EMBL" id="MBB4927514.1"/>
    </source>
</evidence>
<dbReference type="EMBL" id="JACHJV010000002">
    <property type="protein sequence ID" value="MBB4927514.1"/>
    <property type="molecule type" value="Genomic_DNA"/>
</dbReference>
<name>A0A7W7R8Z6_KITKI</name>
<protein>
    <recommendedName>
        <fullName evidence="4">Secreted protein</fullName>
    </recommendedName>
</protein>
<keyword evidence="3" id="KW-1185">Reference proteome</keyword>
<dbReference type="AlphaFoldDB" id="A0A7W7R8Z6"/>
<organism evidence="2 3">
    <name type="scientific">Kitasatospora kifunensis</name>
    <name type="common">Streptomyces kifunensis</name>
    <dbReference type="NCBI Taxonomy" id="58351"/>
    <lineage>
        <taxon>Bacteria</taxon>
        <taxon>Bacillati</taxon>
        <taxon>Actinomycetota</taxon>
        <taxon>Actinomycetes</taxon>
        <taxon>Kitasatosporales</taxon>
        <taxon>Streptomycetaceae</taxon>
        <taxon>Kitasatospora</taxon>
    </lineage>
</organism>
<accession>A0A7W7R8Z6</accession>
<comment type="caution">
    <text evidence="2">The sequence shown here is derived from an EMBL/GenBank/DDBJ whole genome shotgun (WGS) entry which is preliminary data.</text>
</comment>
<keyword evidence="1" id="KW-0732">Signal</keyword>
<proteinExistence type="predicted"/>
<feature type="signal peptide" evidence="1">
    <location>
        <begin position="1"/>
        <end position="27"/>
    </location>
</feature>
<dbReference type="Proteomes" id="UP000540506">
    <property type="component" value="Unassembled WGS sequence"/>
</dbReference>
<evidence type="ECO:0000256" key="1">
    <source>
        <dbReference type="SAM" id="SignalP"/>
    </source>
</evidence>
<evidence type="ECO:0008006" key="4">
    <source>
        <dbReference type="Google" id="ProtNLM"/>
    </source>
</evidence>
<evidence type="ECO:0000313" key="3">
    <source>
        <dbReference type="Proteomes" id="UP000540506"/>
    </source>
</evidence>
<reference evidence="2 3" key="1">
    <citation type="submission" date="2020-08" db="EMBL/GenBank/DDBJ databases">
        <title>Sequencing the genomes of 1000 actinobacteria strains.</title>
        <authorList>
            <person name="Klenk H.-P."/>
        </authorList>
    </citation>
    <scope>NUCLEOTIDE SEQUENCE [LARGE SCALE GENOMIC DNA]</scope>
    <source>
        <strain evidence="2 3">DSM 41654</strain>
    </source>
</reference>
<sequence>MLSKTRIAVAAAAGATILATTSGAALAAPRLVQPQTVTTPVIEGGADGKPHLLLCPPDENVFSGGYLVTPGAGRMLDREPADVLESRANEDATGWIIAVRKNDAPTRGGESSPANLTIRIVCTQGENTPTPSG</sequence>